<evidence type="ECO:0000256" key="1">
    <source>
        <dbReference type="SAM" id="MobiDB-lite"/>
    </source>
</evidence>
<organism evidence="2 3">
    <name type="scientific">Grifola frondosa</name>
    <name type="common">Maitake</name>
    <name type="synonym">Polyporus frondosus</name>
    <dbReference type="NCBI Taxonomy" id="5627"/>
    <lineage>
        <taxon>Eukaryota</taxon>
        <taxon>Fungi</taxon>
        <taxon>Dikarya</taxon>
        <taxon>Basidiomycota</taxon>
        <taxon>Agaricomycotina</taxon>
        <taxon>Agaricomycetes</taxon>
        <taxon>Polyporales</taxon>
        <taxon>Grifolaceae</taxon>
        <taxon>Grifola</taxon>
    </lineage>
</organism>
<evidence type="ECO:0000313" key="2">
    <source>
        <dbReference type="EMBL" id="OBZ75827.1"/>
    </source>
</evidence>
<protein>
    <submittedName>
        <fullName evidence="2">Uncharacterized protein</fullName>
    </submittedName>
</protein>
<dbReference type="PANTHER" id="PTHR37332">
    <property type="entry name" value="EXPRESSED PROTEIN"/>
    <property type="match status" value="1"/>
</dbReference>
<feature type="compositionally biased region" description="Polar residues" evidence="1">
    <location>
        <begin position="1"/>
        <end position="36"/>
    </location>
</feature>
<keyword evidence="3" id="KW-1185">Reference proteome</keyword>
<dbReference type="STRING" id="5627.A0A1C7MGR8"/>
<dbReference type="PANTHER" id="PTHR37332:SF1">
    <property type="entry name" value="ELMO DOMAIN-CONTAINING PROTEIN"/>
    <property type="match status" value="1"/>
</dbReference>
<dbReference type="AlphaFoldDB" id="A0A1C7MGR8"/>
<feature type="region of interest" description="Disordered" evidence="1">
    <location>
        <begin position="1"/>
        <end position="49"/>
    </location>
</feature>
<dbReference type="OMA" id="FHTIMIT"/>
<gene>
    <name evidence="2" type="ORF">A0H81_04792</name>
</gene>
<reference evidence="2 3" key="1">
    <citation type="submission" date="2016-03" db="EMBL/GenBank/DDBJ databases">
        <title>Whole genome sequencing of Grifola frondosa 9006-11.</title>
        <authorList>
            <person name="Min B."/>
            <person name="Park H."/>
            <person name="Kim J.-G."/>
            <person name="Cho H."/>
            <person name="Oh Y.-L."/>
            <person name="Kong W.-S."/>
            <person name="Choi I.-G."/>
        </authorList>
    </citation>
    <scope>NUCLEOTIDE SEQUENCE [LARGE SCALE GENOMIC DNA]</scope>
    <source>
        <strain evidence="2 3">9006-11</strain>
    </source>
</reference>
<accession>A0A1C7MGR8</accession>
<dbReference type="EMBL" id="LUGG01000004">
    <property type="protein sequence ID" value="OBZ75827.1"/>
    <property type="molecule type" value="Genomic_DNA"/>
</dbReference>
<name>A0A1C7MGR8_GRIFR</name>
<dbReference type="Proteomes" id="UP000092993">
    <property type="component" value="Unassembled WGS sequence"/>
</dbReference>
<sequence>MRRKSSAQNLLSSLRPSTSSVPQSLPSNAISSTTGFQHVPAPTPTTAGMNREWDVQSLHSDSVASSVGANGNPLAQGTSVEMLRELVKKRIITLTYMRNVHEGRSHWFHTIMITRAELDRAFTNNAMKGRTYRFAVLGMALANLFDQKEPQELLRGLMNILNDYEFFKEDTDKPKMRLFRTKGSKRPGTAEYAASYADTSSETTMSMPHVPFPLDYHQTLLSLLDVLSEVYNKISKILGPSPFPSSGTDAAPTSDNDGSLWGIANANAITLGDTVRQIDNKLKKVIGTLLKELDDCARTGIKDELASLDPLLRHVGVVEDAREMFEFD</sequence>
<proteinExistence type="predicted"/>
<comment type="caution">
    <text evidence="2">The sequence shown here is derived from an EMBL/GenBank/DDBJ whole genome shotgun (WGS) entry which is preliminary data.</text>
</comment>
<dbReference type="OrthoDB" id="14339at2759"/>
<evidence type="ECO:0000313" key="3">
    <source>
        <dbReference type="Proteomes" id="UP000092993"/>
    </source>
</evidence>